<protein>
    <submittedName>
        <fullName evidence="2">AT19369p</fullName>
    </submittedName>
</protein>
<dbReference type="AlphaFoldDB" id="Q8MR75"/>
<accession>Q8MR75</accession>
<evidence type="ECO:0000256" key="1">
    <source>
        <dbReference type="SAM" id="MobiDB-lite"/>
    </source>
</evidence>
<dbReference type="EMBL" id="AY122078">
    <property type="protein sequence ID" value="AAM52590.1"/>
    <property type="molecule type" value="mRNA"/>
</dbReference>
<sequence>MPRRWNVQFCKSFDLYHRRSCTSSHPHRTPLVARRNHWSPHPGCPRDTRSGRRYSGASDTDPPRRSIRSSNGLRCSCLGDRMKKERKKEKCICYTNMYC</sequence>
<evidence type="ECO:0000313" key="2">
    <source>
        <dbReference type="EMBL" id="AAM52590.1"/>
    </source>
</evidence>
<feature type="region of interest" description="Disordered" evidence="1">
    <location>
        <begin position="22"/>
        <end position="73"/>
    </location>
</feature>
<reference evidence="2" key="1">
    <citation type="submission" date="2002-06" db="EMBL/GenBank/DDBJ databases">
        <authorList>
            <person name="Stapleton M."/>
            <person name="Brokstein P."/>
            <person name="Hong L."/>
            <person name="Agbayani A."/>
            <person name="Carlson J."/>
            <person name="Champe M."/>
            <person name="Chavez C."/>
            <person name="Dorsett V."/>
            <person name="Dresnek D."/>
            <person name="Farfan D."/>
            <person name="Frise E."/>
            <person name="George R."/>
            <person name="Gonzalez M."/>
            <person name="Guarin H."/>
            <person name="Kronmiller B."/>
            <person name="Li P."/>
            <person name="Liao G."/>
            <person name="Miranda A."/>
            <person name="Mungall C.J."/>
            <person name="Nunoo J."/>
            <person name="Pacleb J."/>
            <person name="Paragas V."/>
            <person name="Park S."/>
            <person name="Patel S."/>
            <person name="Phouanenavong S."/>
            <person name="Wan K."/>
            <person name="Yu C."/>
            <person name="Lewis S.E."/>
            <person name="Rubin G.M."/>
            <person name="Celniker S."/>
        </authorList>
    </citation>
    <scope>NUCLEOTIDE SEQUENCE</scope>
</reference>
<organism evidence="2">
    <name type="scientific">Drosophila melanogaster</name>
    <name type="common">Fruit fly</name>
    <dbReference type="NCBI Taxonomy" id="7227"/>
    <lineage>
        <taxon>Eukaryota</taxon>
        <taxon>Metazoa</taxon>
        <taxon>Ecdysozoa</taxon>
        <taxon>Arthropoda</taxon>
        <taxon>Hexapoda</taxon>
        <taxon>Insecta</taxon>
        <taxon>Pterygota</taxon>
        <taxon>Neoptera</taxon>
        <taxon>Endopterygota</taxon>
        <taxon>Diptera</taxon>
        <taxon>Brachycera</taxon>
        <taxon>Muscomorpha</taxon>
        <taxon>Ephydroidea</taxon>
        <taxon>Drosophilidae</taxon>
        <taxon>Drosophila</taxon>
        <taxon>Sophophora</taxon>
    </lineage>
</organism>
<name>Q8MR75_DROME</name>
<proteinExistence type="evidence at transcript level"/>